<organism evidence="4 5">
    <name type="scientific">Planoprotostelium fungivorum</name>
    <dbReference type="NCBI Taxonomy" id="1890364"/>
    <lineage>
        <taxon>Eukaryota</taxon>
        <taxon>Amoebozoa</taxon>
        <taxon>Evosea</taxon>
        <taxon>Variosea</taxon>
        <taxon>Cavosteliida</taxon>
        <taxon>Cavosteliaceae</taxon>
        <taxon>Planoprotostelium</taxon>
    </lineage>
</organism>
<dbReference type="SUPFAM" id="SSF49562">
    <property type="entry name" value="C2 domain (Calcium/lipid-binding domain, CaLB)"/>
    <property type="match status" value="1"/>
</dbReference>
<keyword evidence="2" id="KW-1133">Transmembrane helix</keyword>
<dbReference type="InterPro" id="IPR004182">
    <property type="entry name" value="GRAM"/>
</dbReference>
<dbReference type="OrthoDB" id="2162691at2759"/>
<dbReference type="InterPro" id="IPR035892">
    <property type="entry name" value="C2_domain_sf"/>
</dbReference>
<evidence type="ECO:0000259" key="3">
    <source>
        <dbReference type="PROSITE" id="PS50004"/>
    </source>
</evidence>
<name>A0A2P6NZH3_9EUKA</name>
<feature type="transmembrane region" description="Helical" evidence="2">
    <location>
        <begin position="535"/>
        <end position="562"/>
    </location>
</feature>
<dbReference type="AlphaFoldDB" id="A0A2P6NZH3"/>
<keyword evidence="5" id="KW-1185">Reference proteome</keyword>
<dbReference type="InParanoid" id="A0A2P6NZH3"/>
<accession>A0A2P6NZH3</accession>
<reference evidence="4 5" key="1">
    <citation type="journal article" date="2018" name="Genome Biol. Evol.">
        <title>Multiple Roots of Fruiting Body Formation in Amoebozoa.</title>
        <authorList>
            <person name="Hillmann F."/>
            <person name="Forbes G."/>
            <person name="Novohradska S."/>
            <person name="Ferling I."/>
            <person name="Riege K."/>
            <person name="Groth M."/>
            <person name="Westermann M."/>
            <person name="Marz M."/>
            <person name="Spaller T."/>
            <person name="Winckler T."/>
            <person name="Schaap P."/>
            <person name="Glockner G."/>
        </authorList>
    </citation>
    <scope>NUCLEOTIDE SEQUENCE [LARGE SCALE GENOMIC DNA]</scope>
    <source>
        <strain evidence="4 5">Jena</strain>
    </source>
</reference>
<gene>
    <name evidence="4" type="ORF">PROFUN_02216</name>
</gene>
<dbReference type="Gene3D" id="2.30.29.30">
    <property type="entry name" value="Pleckstrin-homology domain (PH domain)/Phosphotyrosine-binding domain (PTB)"/>
    <property type="match status" value="1"/>
</dbReference>
<dbReference type="SMART" id="SM00568">
    <property type="entry name" value="GRAM"/>
    <property type="match status" value="1"/>
</dbReference>
<dbReference type="PROSITE" id="PS50004">
    <property type="entry name" value="C2"/>
    <property type="match status" value="1"/>
</dbReference>
<evidence type="ECO:0000313" key="5">
    <source>
        <dbReference type="Proteomes" id="UP000241769"/>
    </source>
</evidence>
<feature type="transmembrane region" description="Helical" evidence="2">
    <location>
        <begin position="600"/>
        <end position="624"/>
    </location>
</feature>
<dbReference type="InterPro" id="IPR000008">
    <property type="entry name" value="C2_dom"/>
</dbReference>
<feature type="transmembrane region" description="Helical" evidence="2">
    <location>
        <begin position="574"/>
        <end position="594"/>
    </location>
</feature>
<feature type="region of interest" description="Disordered" evidence="1">
    <location>
        <begin position="282"/>
        <end position="316"/>
    </location>
</feature>
<dbReference type="Pfam" id="PF02893">
    <property type="entry name" value="GRAM"/>
    <property type="match status" value="1"/>
</dbReference>
<dbReference type="CDD" id="cd00030">
    <property type="entry name" value="C2"/>
    <property type="match status" value="1"/>
</dbReference>
<dbReference type="Gene3D" id="2.60.40.150">
    <property type="entry name" value="C2 domain"/>
    <property type="match status" value="1"/>
</dbReference>
<protein>
    <recommendedName>
        <fullName evidence="3">C2 domain-containing protein</fullName>
    </recommendedName>
</protein>
<dbReference type="InterPro" id="IPR011993">
    <property type="entry name" value="PH-like_dom_sf"/>
</dbReference>
<feature type="transmembrane region" description="Helical" evidence="2">
    <location>
        <begin position="508"/>
        <end position="529"/>
    </location>
</feature>
<dbReference type="STRING" id="1890364.A0A2P6NZH3"/>
<dbReference type="Pfam" id="PF00168">
    <property type="entry name" value="C2"/>
    <property type="match status" value="1"/>
</dbReference>
<dbReference type="EMBL" id="MDYQ01000004">
    <property type="protein sequence ID" value="PRP89342.1"/>
    <property type="molecule type" value="Genomic_DNA"/>
</dbReference>
<comment type="caution">
    <text evidence="4">The sequence shown here is derived from an EMBL/GenBank/DDBJ whole genome shotgun (WGS) entry which is preliminary data.</text>
</comment>
<keyword evidence="2" id="KW-0472">Membrane</keyword>
<dbReference type="Proteomes" id="UP000241769">
    <property type="component" value="Unassembled WGS sequence"/>
</dbReference>
<keyword evidence="2" id="KW-0812">Transmembrane</keyword>
<evidence type="ECO:0000256" key="2">
    <source>
        <dbReference type="SAM" id="Phobius"/>
    </source>
</evidence>
<proteinExistence type="predicted"/>
<evidence type="ECO:0000313" key="4">
    <source>
        <dbReference type="EMBL" id="PRP89342.1"/>
    </source>
</evidence>
<sequence>MATPTIITPNPTFSDNLGFLRIKVCSGKTIGGKPNFENVYITVSLADTAETPIRRSAQKTKRNHKSTEWNESFDLILDPAATLLRIKATHAGTIRKEKLGSALIPTRDLLHEVETDMTITLFDKNRKQSTGTVFIKYQFFGTKGTEGTRPAVLYTASKKEVARSERRTESLSRVFNVPTNERVIQKYDCALDGKPPTKGVLCLTQHYLFFYSKSTKLSLRLADLEIMEQKATPTGGSVIRVSTVDAKEYIFGNFRRTERVVDQMKRTRTLALADSSITPVVDVSALTGEPDDGPSDTETLLTEPDSSEPDTTDDERIVDRSPIKPVGTVESAPVTPVKGEVIARPVVSVDRLNVHPAAPAGIMTAEISAVLHDIDQRRGNVDHNAKTTVIHPIVTGHSVVQNKAAMRSDVTFPTDDEREINLSPNASTPRYQTPAITSKEVAPDSTKIAHVATPVLPVIAQVANTNTIIASAGQQKVAPAAITASSPVRASKNTDSLLHSISSSEQQLLLIPLLSFACLFSFFIFSSWTRLYNGLLAATAMGTLAAVLQPGGLASLAFDLLVDTTGRKDLQKDELLSTALQIVLTGLICLPLQLVSTGLVGGISLGIFGSLFSCLFIGAASVALESTLGVGEKKHKAL</sequence>
<evidence type="ECO:0000256" key="1">
    <source>
        <dbReference type="SAM" id="MobiDB-lite"/>
    </source>
</evidence>
<feature type="domain" description="C2" evidence="3">
    <location>
        <begin position="1"/>
        <end position="119"/>
    </location>
</feature>